<name>A0A511RH40_9DEIN</name>
<dbReference type="OrthoDB" id="25696at2"/>
<organism evidence="3 4">
    <name type="scientific">Oceanithermus desulfurans NBRC 100063</name>
    <dbReference type="NCBI Taxonomy" id="1227550"/>
    <lineage>
        <taxon>Bacteria</taxon>
        <taxon>Thermotogati</taxon>
        <taxon>Deinococcota</taxon>
        <taxon>Deinococci</taxon>
        <taxon>Thermales</taxon>
        <taxon>Thermaceae</taxon>
        <taxon>Oceanithermus</taxon>
    </lineage>
</organism>
<protein>
    <submittedName>
        <fullName evidence="3">Competence protein</fullName>
    </submittedName>
</protein>
<comment type="caution">
    <text evidence="3">The sequence shown here is derived from an EMBL/GenBank/DDBJ whole genome shotgun (WGS) entry which is preliminary data.</text>
</comment>
<keyword evidence="2" id="KW-1133">Transmembrane helix</keyword>
<dbReference type="Gene3D" id="3.30.70.60">
    <property type="match status" value="1"/>
</dbReference>
<dbReference type="Proteomes" id="UP000321827">
    <property type="component" value="Unassembled WGS sequence"/>
</dbReference>
<proteinExistence type="predicted"/>
<gene>
    <name evidence="3" type="ORF">ODE01S_03820</name>
</gene>
<dbReference type="EMBL" id="BJXN01000002">
    <property type="protein sequence ID" value="GEM88948.1"/>
    <property type="molecule type" value="Genomic_DNA"/>
</dbReference>
<dbReference type="InterPro" id="IPR014717">
    <property type="entry name" value="Transl_elong_EF1B/ribsomal_bS6"/>
</dbReference>
<dbReference type="AlphaFoldDB" id="A0A511RH40"/>
<accession>A0A511RH40</accession>
<feature type="coiled-coil region" evidence="1">
    <location>
        <begin position="30"/>
        <end position="57"/>
    </location>
</feature>
<keyword evidence="2" id="KW-0472">Membrane</keyword>
<dbReference type="Pfam" id="PF10741">
    <property type="entry name" value="T2SSM_b"/>
    <property type="match status" value="1"/>
</dbReference>
<evidence type="ECO:0000256" key="2">
    <source>
        <dbReference type="SAM" id="Phobius"/>
    </source>
</evidence>
<evidence type="ECO:0000313" key="4">
    <source>
        <dbReference type="Proteomes" id="UP000321827"/>
    </source>
</evidence>
<keyword evidence="1" id="KW-0175">Coiled coil</keyword>
<feature type="transmembrane region" description="Helical" evidence="2">
    <location>
        <begin position="12"/>
        <end position="30"/>
    </location>
</feature>
<reference evidence="3 4" key="1">
    <citation type="submission" date="2019-07" db="EMBL/GenBank/DDBJ databases">
        <title>Whole genome shotgun sequence of Oceanithermus desulfurans NBRC 100063.</title>
        <authorList>
            <person name="Hosoyama A."/>
            <person name="Uohara A."/>
            <person name="Ohji S."/>
            <person name="Ichikawa N."/>
        </authorList>
    </citation>
    <scope>NUCLEOTIDE SEQUENCE [LARGE SCALE GENOMIC DNA]</scope>
    <source>
        <strain evidence="3 4">NBRC 100063</strain>
    </source>
</reference>
<dbReference type="RefSeq" id="WP_147145261.1">
    <property type="nucleotide sequence ID" value="NZ_BJXN01000002.1"/>
</dbReference>
<sequence length="196" mass="21544">MLAKIGQREIAIIVIVLSLLAAGAWYFTWYTSAQTHIQELQDEIGRLEIQKQRGLAARRAQPQLEATIRDYEAQIAEFLKALPPREEFASVLDALSQRASATGVTLRSISRSPAGSPVEDVRAVNVTLSLESPFPELFVFLKRLETMRRFSTIDGLAMTIGDAETTNPTLSTNLTMTVYVYEGTPPKDGEEGGAGQ</sequence>
<evidence type="ECO:0000256" key="1">
    <source>
        <dbReference type="SAM" id="Coils"/>
    </source>
</evidence>
<evidence type="ECO:0000313" key="3">
    <source>
        <dbReference type="EMBL" id="GEM88948.1"/>
    </source>
</evidence>
<keyword evidence="2" id="KW-0812">Transmembrane</keyword>
<dbReference type="InterPro" id="IPR034756">
    <property type="entry name" value="T2SSM_b"/>
</dbReference>